<accession>A0A2N9AUD7</accession>
<evidence type="ECO:0000313" key="2">
    <source>
        <dbReference type="EMBL" id="SOR30952.1"/>
    </source>
</evidence>
<name>A0A2N9AUD7_METEX</name>
<evidence type="ECO:0000313" key="3">
    <source>
        <dbReference type="Proteomes" id="UP000233769"/>
    </source>
</evidence>
<dbReference type="Proteomes" id="UP000233769">
    <property type="component" value="Chromosome tk0001"/>
</dbReference>
<dbReference type="AlphaFoldDB" id="A0A2N9AUD7"/>
<sequence length="337" mass="36069">MQHRNYIPYSESTGPQRPLDRLDDRAEPGIEQIAGHVRVVLDRDRMGEAVARVEDDGDGPFAVAGGEDAGADALFHHALHERAQPYAMAAGDRTGGDGGVEMHGKQVRFAGQHLALCAGQRADEALDLVVGGIGRVGDAGEFRFQIAQPAAGDRIQQGVLRGEVAVDVGMGHARFRRDRHNRDPFRTEPGQVLRGDGEQPRVRRDRRGPGAGGRAGETRRSRGSGTRIGNWIVRLPLALGQGDGDGERSVRQHHFPGTETTSVGALDQASLIESGAVPRARVQAFPSERHFATPLGTGFSANPAWIAVKPRLWGFRLGADGGTGRFAASAKPSMTAR</sequence>
<protein>
    <submittedName>
        <fullName evidence="2">Uncharacterized protein</fullName>
    </submittedName>
</protein>
<feature type="region of interest" description="Disordered" evidence="1">
    <location>
        <begin position="175"/>
        <end position="225"/>
    </location>
</feature>
<gene>
    <name evidence="2" type="ORF">TK0001_4351</name>
</gene>
<dbReference type="EMBL" id="LT962688">
    <property type="protein sequence ID" value="SOR30952.1"/>
    <property type="molecule type" value="Genomic_DNA"/>
</dbReference>
<proteinExistence type="predicted"/>
<evidence type="ECO:0000256" key="1">
    <source>
        <dbReference type="SAM" id="MobiDB-lite"/>
    </source>
</evidence>
<reference evidence="3" key="1">
    <citation type="submission" date="2017-10" db="EMBL/GenBank/DDBJ databases">
        <authorList>
            <person name="Regsiter A."/>
            <person name="William W."/>
        </authorList>
    </citation>
    <scope>NUCLEOTIDE SEQUENCE [LARGE SCALE GENOMIC DNA]</scope>
</reference>
<feature type="region of interest" description="Disordered" evidence="1">
    <location>
        <begin position="1"/>
        <end position="23"/>
    </location>
</feature>
<organism evidence="2 3">
    <name type="scientific">Methylorubrum extorquens</name>
    <name type="common">Methylobacterium dichloromethanicum</name>
    <name type="synonym">Methylobacterium extorquens</name>
    <dbReference type="NCBI Taxonomy" id="408"/>
    <lineage>
        <taxon>Bacteria</taxon>
        <taxon>Pseudomonadati</taxon>
        <taxon>Pseudomonadota</taxon>
        <taxon>Alphaproteobacteria</taxon>
        <taxon>Hyphomicrobiales</taxon>
        <taxon>Methylobacteriaceae</taxon>
        <taxon>Methylorubrum</taxon>
    </lineage>
</organism>